<protein>
    <submittedName>
        <fullName evidence="2">Uncharacterized protein</fullName>
    </submittedName>
</protein>
<dbReference type="AlphaFoldDB" id="A0A0W8DLP0"/>
<accession>A0A0W8DLP0</accession>
<proteinExistence type="predicted"/>
<dbReference type="Proteomes" id="UP000052943">
    <property type="component" value="Unassembled WGS sequence"/>
</dbReference>
<name>A0A0W8DLP0_PHYNI</name>
<reference evidence="2 3" key="1">
    <citation type="submission" date="2015-11" db="EMBL/GenBank/DDBJ databases">
        <title>Genomes and virulence difference between two physiological races of Phytophthora nicotianae.</title>
        <authorList>
            <person name="Liu H."/>
            <person name="Ma X."/>
            <person name="Yu H."/>
            <person name="Fang D."/>
            <person name="Li Y."/>
            <person name="Wang X."/>
            <person name="Wang W."/>
            <person name="Dong Y."/>
            <person name="Xiao B."/>
        </authorList>
    </citation>
    <scope>NUCLEOTIDE SEQUENCE [LARGE SCALE GENOMIC DNA]</scope>
    <source>
        <strain evidence="2">Race 0</strain>
        <strain evidence="3">race 0</strain>
    </source>
</reference>
<organism evidence="2 3">
    <name type="scientific">Phytophthora nicotianae</name>
    <name type="common">Potato buckeye rot agent</name>
    <name type="synonym">Phytophthora parasitica</name>
    <dbReference type="NCBI Taxonomy" id="4792"/>
    <lineage>
        <taxon>Eukaryota</taxon>
        <taxon>Sar</taxon>
        <taxon>Stramenopiles</taxon>
        <taxon>Oomycota</taxon>
        <taxon>Peronosporomycetes</taxon>
        <taxon>Peronosporales</taxon>
        <taxon>Peronosporaceae</taxon>
        <taxon>Phytophthora</taxon>
    </lineage>
</organism>
<dbReference type="EMBL" id="LNFO01000946">
    <property type="protein sequence ID" value="KUF97184.1"/>
    <property type="molecule type" value="Genomic_DNA"/>
</dbReference>
<gene>
    <name evidence="2" type="ORF">AM587_10011550</name>
    <name evidence="1" type="ORF">AM587_10011605</name>
</gene>
<evidence type="ECO:0000313" key="2">
    <source>
        <dbReference type="EMBL" id="KUF97184.1"/>
    </source>
</evidence>
<comment type="caution">
    <text evidence="2">The sequence shown here is derived from an EMBL/GenBank/DDBJ whole genome shotgun (WGS) entry which is preliminary data.</text>
</comment>
<dbReference type="OrthoDB" id="100889at2759"/>
<sequence length="147" mass="15730">MEDACFNSTINEYQLGCAEGYDCFDNMCECVIDDSGLTPTPATEAPTTCRGPSYAGECYNPATAKYQNGCAAGFTCINNKCSTIPPATFPPSVCYVKCTESDEYCENGTNFCRGPNYAGECFNPATGRYQNGCGAGYECANNMCVRA</sequence>
<evidence type="ECO:0000313" key="3">
    <source>
        <dbReference type="Proteomes" id="UP000052943"/>
    </source>
</evidence>
<dbReference type="EMBL" id="LNFO01005739">
    <property type="protein sequence ID" value="KUF76655.1"/>
    <property type="molecule type" value="Genomic_DNA"/>
</dbReference>
<evidence type="ECO:0000313" key="1">
    <source>
        <dbReference type="EMBL" id="KUF76655.1"/>
    </source>
</evidence>